<dbReference type="AlphaFoldDB" id="A0A1H0N354"/>
<accession>A0A1H0N354</accession>
<keyword evidence="1" id="KW-0175">Coiled coil</keyword>
<protein>
    <submittedName>
        <fullName evidence="2">Uncharacterized protein</fullName>
    </submittedName>
</protein>
<dbReference type="EMBL" id="FNIV01000014">
    <property type="protein sequence ID" value="SDO86800.1"/>
    <property type="molecule type" value="Genomic_DNA"/>
</dbReference>
<feature type="coiled-coil region" evidence="1">
    <location>
        <begin position="107"/>
        <end position="134"/>
    </location>
</feature>
<keyword evidence="3" id="KW-1185">Reference proteome</keyword>
<dbReference type="OrthoDB" id="7808800at2"/>
<organism evidence="2 3">
    <name type="scientific">Halomonas shengliensis</name>
    <dbReference type="NCBI Taxonomy" id="419597"/>
    <lineage>
        <taxon>Bacteria</taxon>
        <taxon>Pseudomonadati</taxon>
        <taxon>Pseudomonadota</taxon>
        <taxon>Gammaproteobacteria</taxon>
        <taxon>Oceanospirillales</taxon>
        <taxon>Halomonadaceae</taxon>
        <taxon>Halomonas</taxon>
    </lineage>
</organism>
<proteinExistence type="predicted"/>
<evidence type="ECO:0000313" key="2">
    <source>
        <dbReference type="EMBL" id="SDO86800.1"/>
    </source>
</evidence>
<evidence type="ECO:0000313" key="3">
    <source>
        <dbReference type="Proteomes" id="UP000199075"/>
    </source>
</evidence>
<reference evidence="3" key="1">
    <citation type="submission" date="2016-10" db="EMBL/GenBank/DDBJ databases">
        <authorList>
            <person name="Varghese N."/>
            <person name="Submissions S."/>
        </authorList>
    </citation>
    <scope>NUCLEOTIDE SEQUENCE [LARGE SCALE GENOMIC DNA]</scope>
    <source>
        <strain evidence="3">CGMCC 1.6444</strain>
    </source>
</reference>
<dbReference type="RefSeq" id="WP_143004438.1">
    <property type="nucleotide sequence ID" value="NZ_FNIV01000014.1"/>
</dbReference>
<dbReference type="Proteomes" id="UP000199075">
    <property type="component" value="Unassembled WGS sequence"/>
</dbReference>
<sequence length="349" mass="39698">MGDSNVNFNAAENAILLLKDFRERRAAFQAFDEYDKAMSQMRTNATEKIDKLEEPLKSIAFRLFSIADKGFFLFQVCEWKIDYLCEALIHAIEAKNPISLANNARALVEHLATLVAIAKELEKLQERLRGQGQEKAIFKAIETAETFIYRAYYGKSPKVATESNEQALHVNDCLKTLKEEVSDIEDVYDFLCEYVHPNHGSNALVSTGQLASGRLNPPEAYHRETLDRLRRYCTLCMLFLRDRGVEHGTIFVKINNLFELCCARGAKISNVFSIKAPNPDGNGKSKETAYFFRKARTAFEAMSLCYEFLEKEGYEVRGRQSGGFGHGVIYDIYNTDKGKVWFKVPTIQS</sequence>
<gene>
    <name evidence="2" type="ORF">SAMN04487957_1145</name>
</gene>
<name>A0A1H0N354_9GAMM</name>
<evidence type="ECO:0000256" key="1">
    <source>
        <dbReference type="SAM" id="Coils"/>
    </source>
</evidence>